<dbReference type="RefSeq" id="WP_028105689.1">
    <property type="nucleotide sequence ID" value="NZ_LVVL01000001.1"/>
</dbReference>
<accession>A0ABX2V894</accession>
<organism evidence="2 3">
    <name type="scientific">Exiguobacterium undae</name>
    <dbReference type="NCBI Taxonomy" id="169177"/>
    <lineage>
        <taxon>Bacteria</taxon>
        <taxon>Bacillati</taxon>
        <taxon>Bacillota</taxon>
        <taxon>Bacilli</taxon>
        <taxon>Bacillales</taxon>
        <taxon>Bacillales Family XII. Incertae Sedis</taxon>
        <taxon>Exiguobacterium</taxon>
    </lineage>
</organism>
<dbReference type="Proteomes" id="UP000078447">
    <property type="component" value="Unassembled WGS sequence"/>
</dbReference>
<feature type="transmembrane region" description="Helical" evidence="1">
    <location>
        <begin position="193"/>
        <end position="211"/>
    </location>
</feature>
<keyword evidence="1" id="KW-0472">Membrane</keyword>
<evidence type="ECO:0000313" key="3">
    <source>
        <dbReference type="Proteomes" id="UP000078447"/>
    </source>
</evidence>
<protein>
    <recommendedName>
        <fullName evidence="4">DUF1189 domain-containing protein</fullName>
    </recommendedName>
</protein>
<comment type="caution">
    <text evidence="2">The sequence shown here is derived from an EMBL/GenBank/DDBJ whole genome shotgun (WGS) entry which is preliminary data.</text>
</comment>
<dbReference type="InterPro" id="IPR009574">
    <property type="entry name" value="DUF1189"/>
</dbReference>
<name>A0ABX2V894_9BACL</name>
<evidence type="ECO:0000256" key="1">
    <source>
        <dbReference type="SAM" id="Phobius"/>
    </source>
</evidence>
<dbReference type="Pfam" id="PF06691">
    <property type="entry name" value="DUF1189"/>
    <property type="match status" value="1"/>
</dbReference>
<proteinExistence type="predicted"/>
<dbReference type="EMBL" id="LVVL01000001">
    <property type="protein sequence ID" value="OAN14449.1"/>
    <property type="molecule type" value="Genomic_DNA"/>
</dbReference>
<feature type="transmembrane region" description="Helical" evidence="1">
    <location>
        <begin position="217"/>
        <end position="241"/>
    </location>
</feature>
<keyword evidence="3" id="KW-1185">Reference proteome</keyword>
<keyword evidence="1" id="KW-1133">Transmembrane helix</keyword>
<evidence type="ECO:0008006" key="4">
    <source>
        <dbReference type="Google" id="ProtNLM"/>
    </source>
</evidence>
<feature type="transmembrane region" description="Helical" evidence="1">
    <location>
        <begin position="159"/>
        <end position="181"/>
    </location>
</feature>
<feature type="transmembrane region" description="Helical" evidence="1">
    <location>
        <begin position="26"/>
        <end position="47"/>
    </location>
</feature>
<sequence>MNLLDQWLISVTFQAKKATIWRNQSIWKTIFYLFSLLVLCFALTIFFSTRQSEPISPTIKETQLHVANGKLVTAKSDVILLSQINSLIVIGSDQSFENLRYENILLLEEDTWSYGRKGYPLQSNRYSEAPFVKNGEFTYDQALKRAAVLDRQLKWFAPIYLYVAFMLQLFVHIVLISLLALAGRSFKRMHDITYRQAWTLTAYGVTLPILIKTLLDLFGFQIGFMSLLYWASIATFALLAIRSIDNET</sequence>
<gene>
    <name evidence="2" type="ORF">A3783_00545</name>
</gene>
<keyword evidence="1" id="KW-0812">Transmembrane</keyword>
<evidence type="ECO:0000313" key="2">
    <source>
        <dbReference type="EMBL" id="OAN14449.1"/>
    </source>
</evidence>
<reference evidence="2 3" key="1">
    <citation type="submission" date="2016-03" db="EMBL/GenBank/DDBJ databases">
        <authorList>
            <person name="Cho S.-Y."/>
            <person name="Lim S."/>
            <person name="Kim H."/>
            <person name="Soh E.H."/>
            <person name="Moon J.S."/>
        </authorList>
    </citation>
    <scope>NUCLEOTIDE SEQUENCE [LARGE SCALE GENOMIC DNA]</scope>
    <source>
        <strain evidence="2 3">KCTC 3810</strain>
    </source>
</reference>